<dbReference type="EMBL" id="PVFZ01000008">
    <property type="protein sequence ID" value="PRF27753.1"/>
    <property type="molecule type" value="Genomic_DNA"/>
</dbReference>
<gene>
    <name evidence="1" type="ORF">C6P98_02390</name>
    <name evidence="2" type="ORF">C6Q15_08820</name>
</gene>
<dbReference type="EMBL" id="PVGH01000040">
    <property type="protein sequence ID" value="PRF63020.1"/>
    <property type="molecule type" value="Genomic_DNA"/>
</dbReference>
<name>A0A228ELY5_9BURK</name>
<dbReference type="Pfam" id="PF06528">
    <property type="entry name" value="Phage_P2_GpE"/>
    <property type="match status" value="1"/>
</dbReference>
<dbReference type="AlphaFoldDB" id="A0A228ELY5"/>
<proteinExistence type="predicted"/>
<protein>
    <submittedName>
        <fullName evidence="2">GpE family phage tail protein</fullName>
    </submittedName>
</protein>
<dbReference type="InterPro" id="IPR009493">
    <property type="entry name" value="P2_GpE"/>
</dbReference>
<accession>A0A228ELY5</accession>
<reference evidence="2 4" key="1">
    <citation type="submission" date="2018-03" db="EMBL/GenBank/DDBJ databases">
        <authorList>
            <person name="Keele B.F."/>
        </authorList>
    </citation>
    <scope>NUCLEOTIDE SEQUENCE [LARGE SCALE GENOMIC DNA]</scope>
    <source>
        <strain evidence="2 4">AU19729</strain>
    </source>
</reference>
<dbReference type="Proteomes" id="UP000238982">
    <property type="component" value="Unassembled WGS sequence"/>
</dbReference>
<comment type="caution">
    <text evidence="2">The sequence shown here is derived from an EMBL/GenBank/DDBJ whole genome shotgun (WGS) entry which is preliminary data.</text>
</comment>
<sequence length="40" mass="4783">MMADIALVFHWSPDVMAAMPLSELMDWRERARERYEQGNE</sequence>
<evidence type="ECO:0000313" key="1">
    <source>
        <dbReference type="EMBL" id="PRF27753.1"/>
    </source>
</evidence>
<evidence type="ECO:0000313" key="4">
    <source>
        <dbReference type="Proteomes" id="UP000238982"/>
    </source>
</evidence>
<evidence type="ECO:0000313" key="3">
    <source>
        <dbReference type="Proteomes" id="UP000237686"/>
    </source>
</evidence>
<organism evidence="2 4">
    <name type="scientific">Burkholderia multivorans</name>
    <dbReference type="NCBI Taxonomy" id="87883"/>
    <lineage>
        <taxon>Bacteria</taxon>
        <taxon>Pseudomonadati</taxon>
        <taxon>Pseudomonadota</taxon>
        <taxon>Betaproteobacteria</taxon>
        <taxon>Burkholderiales</taxon>
        <taxon>Burkholderiaceae</taxon>
        <taxon>Burkholderia</taxon>
        <taxon>Burkholderia cepacia complex</taxon>
    </lineage>
</organism>
<dbReference type="Proteomes" id="UP000237686">
    <property type="component" value="Unassembled WGS sequence"/>
</dbReference>
<evidence type="ECO:0000313" key="2">
    <source>
        <dbReference type="EMBL" id="PRF63020.1"/>
    </source>
</evidence>
<reference evidence="1 3" key="2">
    <citation type="submission" date="2018-03" db="EMBL/GenBank/DDBJ databases">
        <authorList>
            <person name="Nguyen K."/>
            <person name="Fouts D."/>
            <person name="Sutton G."/>
        </authorList>
    </citation>
    <scope>NUCLEOTIDE SEQUENCE [LARGE SCALE GENOMIC DNA]</scope>
    <source>
        <strain evidence="1 3">AU17135</strain>
    </source>
</reference>